<dbReference type="FunFam" id="1.10.287.1170:FF:000001">
    <property type="entry name" value="Endo-1,3-beta-glucanase Engl1"/>
    <property type="match status" value="1"/>
</dbReference>
<dbReference type="InterPro" id="IPR040720">
    <property type="entry name" value="GH81_C"/>
</dbReference>
<keyword evidence="9" id="KW-0378">Hydrolase</keyword>
<dbReference type="Pfam" id="PF01699">
    <property type="entry name" value="Na_Ca_ex"/>
    <property type="match status" value="2"/>
</dbReference>
<evidence type="ECO:0000256" key="10">
    <source>
        <dbReference type="ARBA" id="ARBA00022837"/>
    </source>
</evidence>
<dbReference type="Gene3D" id="2.70.98.30">
    <property type="entry name" value="Golgi alpha-mannosidase II, domain 4"/>
    <property type="match status" value="1"/>
</dbReference>
<evidence type="ECO:0000313" key="23">
    <source>
        <dbReference type="Proteomes" id="UP001161017"/>
    </source>
</evidence>
<evidence type="ECO:0000256" key="16">
    <source>
        <dbReference type="ARBA" id="ARBA00023316"/>
    </source>
</evidence>
<evidence type="ECO:0000256" key="5">
    <source>
        <dbReference type="ARBA" id="ARBA00012780"/>
    </source>
</evidence>
<evidence type="ECO:0000256" key="3">
    <source>
        <dbReference type="ARBA" id="ARBA00008170"/>
    </source>
</evidence>
<feature type="domain" description="Glycosyl hydrolase family 81 N-terminal" evidence="20">
    <location>
        <begin position="461"/>
        <end position="680"/>
    </location>
</feature>
<comment type="subcellular location">
    <subcellularLocation>
        <location evidence="2">Endomembrane system</location>
        <topology evidence="2">Multi-pass membrane protein</topology>
    </subcellularLocation>
</comment>
<feature type="domain" description="Sodium/calcium exchanger membrane region" evidence="19">
    <location>
        <begin position="269"/>
        <end position="412"/>
    </location>
</feature>
<dbReference type="GO" id="GO:0000272">
    <property type="term" value="P:polysaccharide catabolic process"/>
    <property type="evidence" value="ECO:0007669"/>
    <property type="project" value="UniProtKB-KW"/>
</dbReference>
<feature type="transmembrane region" description="Helical" evidence="18">
    <location>
        <begin position="304"/>
        <end position="327"/>
    </location>
</feature>
<dbReference type="Proteomes" id="UP001161017">
    <property type="component" value="Unassembled WGS sequence"/>
</dbReference>
<keyword evidence="12" id="KW-0406">Ion transport</keyword>
<evidence type="ECO:0000259" key="19">
    <source>
        <dbReference type="Pfam" id="PF01699"/>
    </source>
</evidence>
<dbReference type="FunFam" id="1.20.1420.30:FF:000021">
    <property type="entry name" value="Vacuolar calcium ion transporter"/>
    <property type="match status" value="1"/>
</dbReference>
<feature type="transmembrane region" description="Helical" evidence="18">
    <location>
        <begin position="113"/>
        <end position="134"/>
    </location>
</feature>
<evidence type="ECO:0000256" key="2">
    <source>
        <dbReference type="ARBA" id="ARBA00004127"/>
    </source>
</evidence>
<dbReference type="GO" id="GO:0042973">
    <property type="term" value="F:glucan endo-1,3-beta-D-glucosidase activity"/>
    <property type="evidence" value="ECO:0007669"/>
    <property type="project" value="UniProtKB-EC"/>
</dbReference>
<dbReference type="Gene3D" id="1.10.287.1170">
    <property type="entry name" value="glycoside hydrolase family 81 endo-[beta] glucanase"/>
    <property type="match status" value="1"/>
</dbReference>
<accession>A0AA43QW47</accession>
<dbReference type="PROSITE" id="PS52008">
    <property type="entry name" value="GH81"/>
    <property type="match status" value="1"/>
</dbReference>
<dbReference type="PANTHER" id="PTHR31503:SF22">
    <property type="entry name" value="VACUOLAR CALCIUM ION TRANSPORTER"/>
    <property type="match status" value="1"/>
</dbReference>
<keyword evidence="13 18" id="KW-0472">Membrane</keyword>
<dbReference type="InterPro" id="IPR004837">
    <property type="entry name" value="NaCa_Exmemb"/>
</dbReference>
<evidence type="ECO:0000259" key="21">
    <source>
        <dbReference type="Pfam" id="PF17652"/>
    </source>
</evidence>
<dbReference type="GO" id="GO:0015369">
    <property type="term" value="F:calcium:proton antiporter activity"/>
    <property type="evidence" value="ECO:0007669"/>
    <property type="project" value="InterPro"/>
</dbReference>
<organism evidence="22 23">
    <name type="scientific">Ramalina farinacea</name>
    <dbReference type="NCBI Taxonomy" id="258253"/>
    <lineage>
        <taxon>Eukaryota</taxon>
        <taxon>Fungi</taxon>
        <taxon>Dikarya</taxon>
        <taxon>Ascomycota</taxon>
        <taxon>Pezizomycotina</taxon>
        <taxon>Lecanoromycetes</taxon>
        <taxon>OSLEUM clade</taxon>
        <taxon>Lecanoromycetidae</taxon>
        <taxon>Lecanorales</taxon>
        <taxon>Lecanorineae</taxon>
        <taxon>Ramalinaceae</taxon>
        <taxon>Ramalina</taxon>
    </lineage>
</organism>
<evidence type="ECO:0000256" key="4">
    <source>
        <dbReference type="ARBA" id="ARBA00010730"/>
    </source>
</evidence>
<dbReference type="InterPro" id="IPR040451">
    <property type="entry name" value="GH81_N"/>
</dbReference>
<protein>
    <recommendedName>
        <fullName evidence="5">glucan endo-1,3-beta-D-glucosidase</fullName>
        <ecNumber evidence="5">3.2.1.39</ecNumber>
    </recommendedName>
</protein>
<proteinExistence type="inferred from homology"/>
<dbReference type="AlphaFoldDB" id="A0AA43QW47"/>
<evidence type="ECO:0000256" key="15">
    <source>
        <dbReference type="ARBA" id="ARBA00023295"/>
    </source>
</evidence>
<evidence type="ECO:0000259" key="20">
    <source>
        <dbReference type="Pfam" id="PF03639"/>
    </source>
</evidence>
<dbReference type="FunFam" id="1.20.1420.30:FF:000011">
    <property type="entry name" value="Vacuolar calcium ion transporter"/>
    <property type="match status" value="1"/>
</dbReference>
<evidence type="ECO:0000256" key="18">
    <source>
        <dbReference type="SAM" id="Phobius"/>
    </source>
</evidence>
<dbReference type="GO" id="GO:0071555">
    <property type="term" value="P:cell wall organization"/>
    <property type="evidence" value="ECO:0007669"/>
    <property type="project" value="UniProtKB-KW"/>
</dbReference>
<keyword evidence="11 18" id="KW-1133">Transmembrane helix</keyword>
<feature type="transmembrane region" description="Helical" evidence="18">
    <location>
        <begin position="400"/>
        <end position="422"/>
    </location>
</feature>
<name>A0AA43QW47_9LECA</name>
<feature type="transmembrane region" description="Helical" evidence="18">
    <location>
        <begin position="333"/>
        <end position="359"/>
    </location>
</feature>
<dbReference type="InterPro" id="IPR004798">
    <property type="entry name" value="CAX-like"/>
</dbReference>
<dbReference type="EC" id="3.2.1.39" evidence="5"/>
<dbReference type="GO" id="GO:0012505">
    <property type="term" value="C:endomembrane system"/>
    <property type="evidence" value="ECO:0007669"/>
    <property type="project" value="UniProtKB-SubCell"/>
</dbReference>
<reference evidence="22" key="1">
    <citation type="journal article" date="2023" name="Genome Biol. Evol.">
        <title>First Whole Genome Sequence and Flow Cytometry Genome Size Data for the Lichen-Forming Fungus Ramalina farinacea (Ascomycota).</title>
        <authorList>
            <person name="Llewellyn T."/>
            <person name="Mian S."/>
            <person name="Hill R."/>
            <person name="Leitch I.J."/>
            <person name="Gaya E."/>
        </authorList>
    </citation>
    <scope>NUCLEOTIDE SEQUENCE</scope>
    <source>
        <strain evidence="22">LIQ254RAFAR</strain>
    </source>
</reference>
<feature type="transmembrane region" description="Helical" evidence="18">
    <location>
        <begin position="83"/>
        <end position="101"/>
    </location>
</feature>
<evidence type="ECO:0000256" key="6">
    <source>
        <dbReference type="ARBA" id="ARBA00022448"/>
    </source>
</evidence>
<feature type="domain" description="Glycosyl hydrolase family 81 C-terminal" evidence="21">
    <location>
        <begin position="688"/>
        <end position="804"/>
    </location>
</feature>
<comment type="caution">
    <text evidence="22">The sequence shown here is derived from an EMBL/GenBank/DDBJ whole genome shotgun (WGS) entry which is preliminary data.</text>
</comment>
<comment type="similarity">
    <text evidence="3">Belongs to the Ca(2+):cation antiporter (CaCA) (TC 2.A.19) family.</text>
</comment>
<keyword evidence="17" id="KW-0624">Polysaccharide degradation</keyword>
<keyword evidence="16" id="KW-0961">Cell wall biogenesis/degradation</keyword>
<evidence type="ECO:0000256" key="8">
    <source>
        <dbReference type="ARBA" id="ARBA00022692"/>
    </source>
</evidence>
<keyword evidence="7" id="KW-0109">Calcium transport</keyword>
<evidence type="ECO:0000256" key="1">
    <source>
        <dbReference type="ARBA" id="ARBA00000382"/>
    </source>
</evidence>
<keyword evidence="15" id="KW-0326">Glycosidase</keyword>
<dbReference type="Pfam" id="PF03639">
    <property type="entry name" value="Glyco_hydro_81"/>
    <property type="match status" value="1"/>
</dbReference>
<feature type="transmembrane region" description="Helical" evidence="18">
    <location>
        <begin position="185"/>
        <end position="203"/>
    </location>
</feature>
<keyword evidence="10" id="KW-0106">Calcium</keyword>
<evidence type="ECO:0000256" key="9">
    <source>
        <dbReference type="ARBA" id="ARBA00022801"/>
    </source>
</evidence>
<dbReference type="GO" id="GO:0000329">
    <property type="term" value="C:fungal-type vacuole membrane"/>
    <property type="evidence" value="ECO:0007669"/>
    <property type="project" value="TreeGrafter"/>
</dbReference>
<evidence type="ECO:0000256" key="17">
    <source>
        <dbReference type="ARBA" id="ARBA00023326"/>
    </source>
</evidence>
<feature type="transmembrane region" description="Helical" evidence="18">
    <location>
        <begin position="146"/>
        <end position="165"/>
    </location>
</feature>
<evidence type="ECO:0000256" key="14">
    <source>
        <dbReference type="ARBA" id="ARBA00023277"/>
    </source>
</evidence>
<dbReference type="Pfam" id="PF17652">
    <property type="entry name" value="Glyco_hydro81C"/>
    <property type="match status" value="1"/>
</dbReference>
<evidence type="ECO:0000256" key="12">
    <source>
        <dbReference type="ARBA" id="ARBA00023065"/>
    </source>
</evidence>
<keyword evidence="6" id="KW-0813">Transport</keyword>
<keyword evidence="14" id="KW-0119">Carbohydrate metabolism</keyword>
<dbReference type="InterPro" id="IPR004713">
    <property type="entry name" value="CaH_exchang"/>
</dbReference>
<dbReference type="NCBIfam" id="TIGR00846">
    <property type="entry name" value="caca2"/>
    <property type="match status" value="1"/>
</dbReference>
<dbReference type="EMBL" id="JAPUFD010000016">
    <property type="protein sequence ID" value="MDI1491993.1"/>
    <property type="molecule type" value="Genomic_DNA"/>
</dbReference>
<comment type="catalytic activity">
    <reaction evidence="1">
        <text>Hydrolysis of (1-&gt;3)-beta-D-glucosidic linkages in (1-&gt;3)-beta-D-glucans.</text>
        <dbReference type="EC" id="3.2.1.39"/>
    </reaction>
</comment>
<feature type="transmembrane region" description="Helical" evidence="18">
    <location>
        <begin position="59"/>
        <end position="76"/>
    </location>
</feature>
<dbReference type="PANTHER" id="PTHR31503">
    <property type="entry name" value="VACUOLAR CALCIUM ION TRANSPORTER"/>
    <property type="match status" value="1"/>
</dbReference>
<comment type="similarity">
    <text evidence="4">Belongs to the glycosyl hydrolase 81 family.</text>
</comment>
<dbReference type="GO" id="GO:0052861">
    <property type="term" value="F:endo-1,3(4)-beta-glucanase activity"/>
    <property type="evidence" value="ECO:0007669"/>
    <property type="project" value="InterPro"/>
</dbReference>
<feature type="transmembrane region" description="Helical" evidence="18">
    <location>
        <begin position="371"/>
        <end position="388"/>
    </location>
</feature>
<dbReference type="InterPro" id="IPR005200">
    <property type="entry name" value="Endo-beta-glucanase"/>
</dbReference>
<evidence type="ECO:0000313" key="22">
    <source>
        <dbReference type="EMBL" id="MDI1491993.1"/>
    </source>
</evidence>
<dbReference type="NCBIfam" id="TIGR00378">
    <property type="entry name" value="cax"/>
    <property type="match status" value="1"/>
</dbReference>
<dbReference type="InterPro" id="IPR044880">
    <property type="entry name" value="NCX_ion-bd_dom_sf"/>
</dbReference>
<evidence type="ECO:0000256" key="7">
    <source>
        <dbReference type="ARBA" id="ARBA00022568"/>
    </source>
</evidence>
<gene>
    <name evidence="22" type="primary">VCX1</name>
    <name evidence="22" type="ORF">OHK93_003204</name>
</gene>
<feature type="transmembrane region" description="Helical" evidence="18">
    <location>
        <begin position="215"/>
        <end position="237"/>
    </location>
</feature>
<feature type="domain" description="Sodium/calcium exchanger membrane region" evidence="19">
    <location>
        <begin position="81"/>
        <end position="239"/>
    </location>
</feature>
<keyword evidence="23" id="KW-1185">Reference proteome</keyword>
<evidence type="ECO:0000256" key="11">
    <source>
        <dbReference type="ARBA" id="ARBA00022989"/>
    </source>
</evidence>
<sequence length="816" mass="87997">MHPVNGGPTTGHAADEHTSLLSQPLHRSDSRPLWKDERPYVAWPAQFLHKSWQVLASNYVNVLLVFVPLGIIAGAIHWPPTVIFILNFLAIIPLASLLSFATEELSVKLGQTLGGLLNATFGNAVELIVSIVALKNGEIRIVQSSMLGSILSNILLVLGCCFFIGGVTHPQQHFNETVASTMSSLMAVSSASLIIPATLYAVMRGTNASDEKEDKILLLSHGTAVILLVIYVMYLVFQLKTHTQLFDEESETGEDGEAKEAEILSPPSAAVALVIITVAVAVCAEYLVDSIDSIVETVHISKTFIGLILLPIVGNAAEHVTACVVAYKDKMDLAIGVAIGSSMQIALLVTPFLVILGWIMGQPMTLHFETFETVVFFLSVLVTNYLIADGKSNYLEGAMLLGLYIIIALAFTVLSVSILPLASPLLDEPQIAISSVSPTPNSTAAITQYPPSQASNLAKPDTSGAFSINAHLAPQVGSQSVITYPLVQGMGFITAIYRNLMPSIQSAVFFRSLVKSPQTGSGIFKYQLTLEDGKSWLLYAIPNNGQDPQLQLVSSSQIQGTRGWNGTIQVSHNNAGQAGETIYDISAGVYPIGGNVVAGVSGATGTYRLGWTKGGVTSKKLLMFALPHHVATFDSVTASQKTNLRLQTTSKGIATAVYADIWTLVEPSLPIDMTFAPWTPNLKTKSTFSTNAANIIKQVAASEVSQNMNAQTYLDSMYFSGKALSKFAMIVYTIHDLLHEPDFAAMGLEQLKGAFAKFVTNQQIYPLVYDSKWGGIVSSATYQSKDPNQDFGNTYYNDHHFHYGKDGRANLEKINI</sequence>
<dbReference type="Gene3D" id="1.20.1420.30">
    <property type="entry name" value="NCX, central ion-binding region"/>
    <property type="match status" value="1"/>
</dbReference>
<evidence type="ECO:0000256" key="13">
    <source>
        <dbReference type="ARBA" id="ARBA00023136"/>
    </source>
</evidence>
<keyword evidence="8 18" id="KW-0812">Transmembrane</keyword>
<dbReference type="GO" id="GO:0006874">
    <property type="term" value="P:intracellular calcium ion homeostasis"/>
    <property type="evidence" value="ECO:0007669"/>
    <property type="project" value="TreeGrafter"/>
</dbReference>